<sequence length="498" mass="54821">MHPSYAEPMQSGRGGLYLDVPSGTHEGSILIATPEIADPDRASLLLREPSSMLEDQLRFSAEWQLALRIAASKGLSKSEFLPRFLLYVCEQLLTGSAREMTEQHLGTQVFNRPPGYNPGEDNIVRSYARMLRKRLDEFFEGEGQNEPLRLHIPRGGYVPVFHTHQAIESYVVEASAASDVEPPAQIKNRLPAPIVISPPAPANPPTLRRTLLFSLLSLLIGAAVASGGWLAAHSIDAKKQHAVAHALWLQLFSNDRNTLIVPADSGLGILENLTGHLVTLDEYTNGTYLSEIKAPPGVGLENFNDLRQQRYTSVVDLNITSTLTQLPEFNPVRAEIRYARSITTEDLKHSNAILLGSTHSNPWVSLFEGRMNFVLQYTPAINQSFVVNRQPERSEQATYNNGDGTAANKTYGLVDYLPSLDGEGHVLIIQGLNMAATQAAADTLANETMMEPILQQARRPDGSLYPFELLVQTRSIGASAPESRIVGSRIHREEQHPG</sequence>
<evidence type="ECO:0000313" key="2">
    <source>
        <dbReference type="Proteomes" id="UP000000343"/>
    </source>
</evidence>
<proteinExistence type="predicted"/>
<dbReference type="eggNOG" id="COG3942">
    <property type="taxonomic scope" value="Bacteria"/>
</dbReference>
<accession>E8X3J4</accession>
<dbReference type="HOGENOM" id="CLU_036287_0_0_0"/>
<evidence type="ECO:0000313" key="1">
    <source>
        <dbReference type="EMBL" id="ADW68185.1"/>
    </source>
</evidence>
<dbReference type="AlphaFoldDB" id="E8X3J4"/>
<organism evidence="2">
    <name type="scientific">Granulicella tundricola (strain ATCC BAA-1859 / DSM 23138 / MP5ACTX9)</name>
    <dbReference type="NCBI Taxonomy" id="1198114"/>
    <lineage>
        <taxon>Bacteria</taxon>
        <taxon>Pseudomonadati</taxon>
        <taxon>Acidobacteriota</taxon>
        <taxon>Terriglobia</taxon>
        <taxon>Terriglobales</taxon>
        <taxon>Acidobacteriaceae</taxon>
        <taxon>Granulicella</taxon>
    </lineage>
</organism>
<dbReference type="EMBL" id="CP002480">
    <property type="protein sequence ID" value="ADW68185.1"/>
    <property type="molecule type" value="Genomic_DNA"/>
</dbReference>
<gene>
    <name evidence="1" type="ordered locus">AciX9_1122</name>
</gene>
<protein>
    <submittedName>
        <fullName evidence="1">Uncharacterized protein</fullName>
    </submittedName>
</protein>
<dbReference type="STRING" id="1198114.AciX9_1122"/>
<dbReference type="PaxDb" id="1198114-AciX9_1122"/>
<dbReference type="KEGG" id="acm:AciX9_1122"/>
<name>E8X3J4_GRATM</name>
<keyword evidence="2" id="KW-1185">Reference proteome</keyword>
<reference evidence="2" key="1">
    <citation type="submission" date="2011-01" db="EMBL/GenBank/DDBJ databases">
        <title>Complete sequence of chromosome of Acidobacterium sp. MP5ACTX9.</title>
        <authorList>
            <consortium name="US DOE Joint Genome Institute"/>
            <person name="Lucas S."/>
            <person name="Copeland A."/>
            <person name="Lapidus A."/>
            <person name="Cheng J.-F."/>
            <person name="Goodwin L."/>
            <person name="Pitluck S."/>
            <person name="Teshima H."/>
            <person name="Detter J.C."/>
            <person name="Han C."/>
            <person name="Tapia R."/>
            <person name="Land M."/>
            <person name="Hauser L."/>
            <person name="Kyrpides N."/>
            <person name="Ivanova N."/>
            <person name="Ovchinnikova G."/>
            <person name="Pagani I."/>
            <person name="Rawat S.R."/>
            <person name="Mannisto M."/>
            <person name="Haggblom M.M."/>
            <person name="Woyke T."/>
        </authorList>
    </citation>
    <scope>NUCLEOTIDE SEQUENCE [LARGE SCALE GENOMIC DNA]</scope>
    <source>
        <strain evidence="2">MP5ACTX9</strain>
    </source>
</reference>
<dbReference type="Proteomes" id="UP000000343">
    <property type="component" value="Chromosome"/>
</dbReference>